<dbReference type="InterPro" id="IPR022941">
    <property type="entry name" value="SRP54"/>
</dbReference>
<dbReference type="GO" id="GO:0006616">
    <property type="term" value="P:SRP-dependent cotranslational protein targeting to membrane, translocation"/>
    <property type="evidence" value="ECO:0007669"/>
    <property type="project" value="TreeGrafter"/>
</dbReference>
<dbReference type="Gene3D" id="1.20.120.140">
    <property type="entry name" value="Signal recognition particle SRP54, nucleotide-binding domain"/>
    <property type="match status" value="1"/>
</dbReference>
<evidence type="ECO:0000313" key="3">
    <source>
        <dbReference type="EMBL" id="QQP49482.1"/>
    </source>
</evidence>
<dbReference type="GO" id="GO:0030942">
    <property type="term" value="F:endoplasmic reticulum signal peptide binding"/>
    <property type="evidence" value="ECO:0007669"/>
    <property type="project" value="TreeGrafter"/>
</dbReference>
<dbReference type="InterPro" id="IPR042101">
    <property type="entry name" value="SRP54_N_sf"/>
</dbReference>
<name>A0A7T8K759_CALRO</name>
<feature type="domain" description="Signal recognition particle SRP54 helical bundle" evidence="2">
    <location>
        <begin position="1"/>
        <end position="53"/>
    </location>
</feature>
<evidence type="ECO:0000313" key="4">
    <source>
        <dbReference type="Proteomes" id="UP000595437"/>
    </source>
</evidence>
<dbReference type="PANTHER" id="PTHR11564:SF5">
    <property type="entry name" value="SIGNAL RECOGNITION PARTICLE SUBUNIT SRP54"/>
    <property type="match status" value="1"/>
</dbReference>
<organism evidence="3 4">
    <name type="scientific">Caligus rogercresseyi</name>
    <name type="common">Sea louse</name>
    <dbReference type="NCBI Taxonomy" id="217165"/>
    <lineage>
        <taxon>Eukaryota</taxon>
        <taxon>Metazoa</taxon>
        <taxon>Ecdysozoa</taxon>
        <taxon>Arthropoda</taxon>
        <taxon>Crustacea</taxon>
        <taxon>Multicrustacea</taxon>
        <taxon>Hexanauplia</taxon>
        <taxon>Copepoda</taxon>
        <taxon>Siphonostomatoida</taxon>
        <taxon>Caligidae</taxon>
        <taxon>Caligus</taxon>
    </lineage>
</organism>
<protein>
    <submittedName>
        <fullName evidence="3">Signal recognition particle 54 kDa protein</fullName>
    </submittedName>
</protein>
<dbReference type="InterPro" id="IPR036225">
    <property type="entry name" value="SRP/SRP_N"/>
</dbReference>
<dbReference type="AlphaFoldDB" id="A0A7T8K759"/>
<dbReference type="Proteomes" id="UP000595437">
    <property type="component" value="Chromosome 6"/>
</dbReference>
<keyword evidence="4" id="KW-1185">Reference proteome</keyword>
<gene>
    <name evidence="3" type="ORF">FKW44_010173</name>
</gene>
<evidence type="ECO:0000256" key="1">
    <source>
        <dbReference type="ARBA" id="ARBA00004496"/>
    </source>
</evidence>
<dbReference type="SUPFAM" id="SSF47364">
    <property type="entry name" value="Domain of the SRP/SRP receptor G-proteins"/>
    <property type="match status" value="1"/>
</dbReference>
<dbReference type="GO" id="GO:0005786">
    <property type="term" value="C:signal recognition particle, endoplasmic reticulum targeting"/>
    <property type="evidence" value="ECO:0007669"/>
    <property type="project" value="TreeGrafter"/>
</dbReference>
<dbReference type="OrthoDB" id="10250817at2759"/>
<dbReference type="InterPro" id="IPR013822">
    <property type="entry name" value="Signal_recog_particl_SRP54_hlx"/>
</dbReference>
<dbReference type="GO" id="GO:0005525">
    <property type="term" value="F:GTP binding"/>
    <property type="evidence" value="ECO:0007669"/>
    <property type="project" value="InterPro"/>
</dbReference>
<dbReference type="Pfam" id="PF02881">
    <property type="entry name" value="SRP54_N"/>
    <property type="match status" value="1"/>
</dbReference>
<dbReference type="GO" id="GO:0003924">
    <property type="term" value="F:GTPase activity"/>
    <property type="evidence" value="ECO:0007669"/>
    <property type="project" value="InterPro"/>
</dbReference>
<dbReference type="PANTHER" id="PTHR11564">
    <property type="entry name" value="SIGNAL RECOGNITION PARTICLE 54K PROTEIN SRP54"/>
    <property type="match status" value="1"/>
</dbReference>
<comment type="subcellular location">
    <subcellularLocation>
        <location evidence="1">Cytoplasm</location>
    </subcellularLocation>
</comment>
<dbReference type="EMBL" id="CP045895">
    <property type="protein sequence ID" value="QQP49482.1"/>
    <property type="molecule type" value="Genomic_DNA"/>
</dbReference>
<evidence type="ECO:0000259" key="2">
    <source>
        <dbReference type="Pfam" id="PF02881"/>
    </source>
</evidence>
<reference evidence="4" key="1">
    <citation type="submission" date="2021-01" db="EMBL/GenBank/DDBJ databases">
        <title>Caligus Genome Assembly.</title>
        <authorList>
            <person name="Gallardo-Escarate C."/>
        </authorList>
    </citation>
    <scope>NUCLEOTIDE SEQUENCE [LARGE SCALE GENOMIC DNA]</scope>
</reference>
<sequence>MLKELCAALLEADVNIRLVAKLRENVRGVINFEEMAQGLNKRQIIKEAVYLELVKLVDLE</sequence>
<dbReference type="GO" id="GO:0008312">
    <property type="term" value="F:7S RNA binding"/>
    <property type="evidence" value="ECO:0007669"/>
    <property type="project" value="TreeGrafter"/>
</dbReference>
<dbReference type="GO" id="GO:0005829">
    <property type="term" value="C:cytosol"/>
    <property type="evidence" value="ECO:0007669"/>
    <property type="project" value="TreeGrafter"/>
</dbReference>
<accession>A0A7T8K759</accession>
<proteinExistence type="predicted"/>